<evidence type="ECO:0000313" key="6">
    <source>
        <dbReference type="EMBL" id="MEE1977865.1"/>
    </source>
</evidence>
<sequence>MIYIPTLAVMKENEIMTFYERELNRINSIIYSNKEQIETVIGVRNYIDNNYDTDLNLDLLSRLRFISKYHLLRLFIKHYGLTPRQYLINNRIEKSKEQLKNGMSVTETCFAVGFESLGSLSTLFKTKTGKSPSEFQKEQLSRSKLDSEF</sequence>
<keyword evidence="1" id="KW-0805">Transcription regulation</keyword>
<evidence type="ECO:0000256" key="2">
    <source>
        <dbReference type="ARBA" id="ARBA00023125"/>
    </source>
</evidence>
<accession>A0ABU7IYA3</accession>
<dbReference type="SUPFAM" id="SSF46689">
    <property type="entry name" value="Homeodomain-like"/>
    <property type="match status" value="2"/>
</dbReference>
<organism evidence="6 7">
    <name type="scientific">Maribacter cobaltidurans</name>
    <dbReference type="NCBI Taxonomy" id="1178778"/>
    <lineage>
        <taxon>Bacteria</taxon>
        <taxon>Pseudomonadati</taxon>
        <taxon>Bacteroidota</taxon>
        <taxon>Flavobacteriia</taxon>
        <taxon>Flavobacteriales</taxon>
        <taxon>Flavobacteriaceae</taxon>
        <taxon>Maribacter</taxon>
    </lineage>
</organism>
<dbReference type="SMART" id="SM00342">
    <property type="entry name" value="HTH_ARAC"/>
    <property type="match status" value="1"/>
</dbReference>
<comment type="caution">
    <text evidence="6">The sequence shown here is derived from an EMBL/GenBank/DDBJ whole genome shotgun (WGS) entry which is preliminary data.</text>
</comment>
<dbReference type="InterPro" id="IPR009057">
    <property type="entry name" value="Homeodomain-like_sf"/>
</dbReference>
<dbReference type="PROSITE" id="PS01124">
    <property type="entry name" value="HTH_ARAC_FAMILY_2"/>
    <property type="match status" value="1"/>
</dbReference>
<feature type="domain" description="HTH araC/xylS-type" evidence="5">
    <location>
        <begin position="41"/>
        <end position="138"/>
    </location>
</feature>
<proteinExistence type="predicted"/>
<keyword evidence="7" id="KW-1185">Reference proteome</keyword>
<gene>
    <name evidence="6" type="ORF">V1I91_17435</name>
</gene>
<evidence type="ECO:0000256" key="3">
    <source>
        <dbReference type="ARBA" id="ARBA00023163"/>
    </source>
</evidence>
<feature type="region of interest" description="Disordered" evidence="4">
    <location>
        <begin position="128"/>
        <end position="149"/>
    </location>
</feature>
<protein>
    <submittedName>
        <fullName evidence="6">AraC family transcriptional regulator</fullName>
    </submittedName>
</protein>
<dbReference type="Proteomes" id="UP001356308">
    <property type="component" value="Unassembled WGS sequence"/>
</dbReference>
<evidence type="ECO:0000313" key="7">
    <source>
        <dbReference type="Proteomes" id="UP001356308"/>
    </source>
</evidence>
<evidence type="ECO:0000259" key="5">
    <source>
        <dbReference type="PROSITE" id="PS01124"/>
    </source>
</evidence>
<dbReference type="InterPro" id="IPR018060">
    <property type="entry name" value="HTH_AraC"/>
</dbReference>
<evidence type="ECO:0000256" key="4">
    <source>
        <dbReference type="SAM" id="MobiDB-lite"/>
    </source>
</evidence>
<keyword evidence="3" id="KW-0804">Transcription</keyword>
<dbReference type="EMBL" id="JAZDDG010000009">
    <property type="protein sequence ID" value="MEE1977865.1"/>
    <property type="molecule type" value="Genomic_DNA"/>
</dbReference>
<dbReference type="PROSITE" id="PS00041">
    <property type="entry name" value="HTH_ARAC_FAMILY_1"/>
    <property type="match status" value="1"/>
</dbReference>
<reference evidence="6 7" key="1">
    <citation type="submission" date="2024-01" db="EMBL/GenBank/DDBJ databases">
        <title>Maribacter spp. originated from different algae showed divergent polysaccharides utilization ability.</title>
        <authorList>
            <person name="Wang H."/>
            <person name="Wu Y."/>
        </authorList>
    </citation>
    <scope>NUCLEOTIDE SEQUENCE [LARGE SCALE GENOMIC DNA]</scope>
    <source>
        <strain evidence="6 7">PR1</strain>
    </source>
</reference>
<dbReference type="PANTHER" id="PTHR43280">
    <property type="entry name" value="ARAC-FAMILY TRANSCRIPTIONAL REGULATOR"/>
    <property type="match status" value="1"/>
</dbReference>
<name>A0ABU7IYA3_9FLAO</name>
<evidence type="ECO:0000256" key="1">
    <source>
        <dbReference type="ARBA" id="ARBA00023015"/>
    </source>
</evidence>
<dbReference type="PANTHER" id="PTHR43280:SF28">
    <property type="entry name" value="HTH-TYPE TRANSCRIPTIONAL ACTIVATOR RHAS"/>
    <property type="match status" value="1"/>
</dbReference>
<feature type="compositionally biased region" description="Basic and acidic residues" evidence="4">
    <location>
        <begin position="135"/>
        <end position="149"/>
    </location>
</feature>
<dbReference type="InterPro" id="IPR018062">
    <property type="entry name" value="HTH_AraC-typ_CS"/>
</dbReference>
<dbReference type="Gene3D" id="1.10.10.60">
    <property type="entry name" value="Homeodomain-like"/>
    <property type="match status" value="2"/>
</dbReference>
<dbReference type="Pfam" id="PF12833">
    <property type="entry name" value="HTH_18"/>
    <property type="match status" value="1"/>
</dbReference>
<keyword evidence="2" id="KW-0238">DNA-binding</keyword>